<gene>
    <name evidence="7" type="ORF">W822_02605</name>
</gene>
<organism evidence="7 8">
    <name type="scientific">Advenella kashmirensis W13003</name>
    <dbReference type="NCBI Taxonomy" id="1424334"/>
    <lineage>
        <taxon>Bacteria</taxon>
        <taxon>Pseudomonadati</taxon>
        <taxon>Pseudomonadota</taxon>
        <taxon>Betaproteobacteria</taxon>
        <taxon>Burkholderiales</taxon>
        <taxon>Alcaligenaceae</taxon>
    </lineage>
</organism>
<dbReference type="GO" id="GO:0030267">
    <property type="term" value="F:glyoxylate reductase (NADPH) activity"/>
    <property type="evidence" value="ECO:0007669"/>
    <property type="project" value="TreeGrafter"/>
</dbReference>
<evidence type="ECO:0000259" key="6">
    <source>
        <dbReference type="Pfam" id="PF02826"/>
    </source>
</evidence>
<dbReference type="GO" id="GO:0016618">
    <property type="term" value="F:hydroxypyruvate reductase [NAD(P)H] activity"/>
    <property type="evidence" value="ECO:0007669"/>
    <property type="project" value="TreeGrafter"/>
</dbReference>
<dbReference type="GO" id="GO:0051287">
    <property type="term" value="F:NAD binding"/>
    <property type="evidence" value="ECO:0007669"/>
    <property type="project" value="InterPro"/>
</dbReference>
<dbReference type="PROSITE" id="PS00671">
    <property type="entry name" value="D_2_HYDROXYACID_DH_3"/>
    <property type="match status" value="1"/>
</dbReference>
<dbReference type="eggNOG" id="COG1052">
    <property type="taxonomic scope" value="Bacteria"/>
</dbReference>
<dbReference type="InterPro" id="IPR029753">
    <property type="entry name" value="D-isomer_DH_CS"/>
</dbReference>
<dbReference type="PATRIC" id="fig|1424334.3.peg.522"/>
<dbReference type="InterPro" id="IPR006140">
    <property type="entry name" value="D-isomer_DH_NAD-bd"/>
</dbReference>
<comment type="caution">
    <text evidence="7">The sequence shown here is derived from an EMBL/GenBank/DDBJ whole genome shotgun (WGS) entry which is preliminary data.</text>
</comment>
<dbReference type="InterPro" id="IPR036291">
    <property type="entry name" value="NAD(P)-bd_dom_sf"/>
</dbReference>
<dbReference type="InterPro" id="IPR029752">
    <property type="entry name" value="D-isomer_DH_CS1"/>
</dbReference>
<dbReference type="PANTHER" id="PTHR10996:SF178">
    <property type="entry name" value="2-HYDROXYACID DEHYDROGENASE YGL185C-RELATED"/>
    <property type="match status" value="1"/>
</dbReference>
<dbReference type="HOGENOM" id="CLU_019796_1_3_4"/>
<dbReference type="Pfam" id="PF00389">
    <property type="entry name" value="2-Hacid_dh"/>
    <property type="match status" value="1"/>
</dbReference>
<sequence length="313" mass="34615">MRYAPQHWTINMASSYEETHQRTLIAEADMILAGWAPVPAWMFKGRYLRFVQKFGAGYDKIDLQAARDNGVGVAIASGMNADPVAELVVFLILAVYRRFRYLDETIRAGQWVKSEMRAKARSLSGKTVGIVGLGAIGRAVSGRVQAFDAKVIYHNRVRLGEQEETRLNVIYCTLDELIEKADILSLHLPLTPRTRGLICAEKIARMKSDAIIINTARGELIVEDDLVEALRSGRIMGAGLDVFGTEPIGVNDALLELDNVVLTPHIGGAVLDNVGNMAVHCFDNMTRFVRGEPLSASDVIVEWEDALNKTRHP</sequence>
<dbReference type="Proteomes" id="UP000018733">
    <property type="component" value="Unassembled WGS sequence"/>
</dbReference>
<dbReference type="CDD" id="cd12175">
    <property type="entry name" value="2-Hacid_dh_11"/>
    <property type="match status" value="1"/>
</dbReference>
<accession>V8QVY3</accession>
<dbReference type="Pfam" id="PF02826">
    <property type="entry name" value="2-Hacid_dh_C"/>
    <property type="match status" value="1"/>
</dbReference>
<evidence type="ECO:0000256" key="3">
    <source>
        <dbReference type="ARBA" id="ARBA00023027"/>
    </source>
</evidence>
<keyword evidence="8" id="KW-1185">Reference proteome</keyword>
<keyword evidence="3" id="KW-0520">NAD</keyword>
<evidence type="ECO:0000259" key="5">
    <source>
        <dbReference type="Pfam" id="PF00389"/>
    </source>
</evidence>
<dbReference type="EMBL" id="AYXT01000001">
    <property type="protein sequence ID" value="ETF04081.1"/>
    <property type="molecule type" value="Genomic_DNA"/>
</dbReference>
<name>V8QVY3_9BURK</name>
<dbReference type="InterPro" id="IPR050223">
    <property type="entry name" value="D-isomer_2-hydroxyacid_DH"/>
</dbReference>
<dbReference type="FunFam" id="3.40.50.720:FF:000203">
    <property type="entry name" value="D-3-phosphoglycerate dehydrogenase (SerA)"/>
    <property type="match status" value="1"/>
</dbReference>
<dbReference type="SUPFAM" id="SSF51735">
    <property type="entry name" value="NAD(P)-binding Rossmann-fold domains"/>
    <property type="match status" value="1"/>
</dbReference>
<evidence type="ECO:0000313" key="8">
    <source>
        <dbReference type="Proteomes" id="UP000018733"/>
    </source>
</evidence>
<evidence type="ECO:0000256" key="2">
    <source>
        <dbReference type="ARBA" id="ARBA00023002"/>
    </source>
</evidence>
<feature type="domain" description="D-isomer specific 2-hydroxyacid dehydrogenase catalytic" evidence="5">
    <location>
        <begin position="46"/>
        <end position="294"/>
    </location>
</feature>
<dbReference type="InterPro" id="IPR006139">
    <property type="entry name" value="D-isomer_2_OHA_DH_cat_dom"/>
</dbReference>
<protein>
    <submittedName>
        <fullName evidence="7">Glyoxylate reductase</fullName>
    </submittedName>
</protein>
<comment type="similarity">
    <text evidence="1 4">Belongs to the D-isomer specific 2-hydroxyacid dehydrogenase family.</text>
</comment>
<keyword evidence="2 4" id="KW-0560">Oxidoreductase</keyword>
<dbReference type="SUPFAM" id="SSF52283">
    <property type="entry name" value="Formate/glycerate dehydrogenase catalytic domain-like"/>
    <property type="match status" value="1"/>
</dbReference>
<evidence type="ECO:0000256" key="1">
    <source>
        <dbReference type="ARBA" id="ARBA00005854"/>
    </source>
</evidence>
<dbReference type="AlphaFoldDB" id="V8QVY3"/>
<dbReference type="PANTHER" id="PTHR10996">
    <property type="entry name" value="2-HYDROXYACID DEHYDROGENASE-RELATED"/>
    <property type="match status" value="1"/>
</dbReference>
<feature type="domain" description="D-isomer specific 2-hydroxyacid dehydrogenase NAD-binding" evidence="6">
    <location>
        <begin position="90"/>
        <end position="267"/>
    </location>
</feature>
<dbReference type="STRING" id="1424334.W822_02605"/>
<reference evidence="7 8" key="1">
    <citation type="journal article" date="2014" name="Genome Announc.">
        <title>Draft Genome Sequence of Advenella kashmirensis Strain W13003, a Polycyclic Aromatic Hydrocarbon-Degrading Bacterium.</title>
        <authorList>
            <person name="Wang X."/>
            <person name="Jin D."/>
            <person name="Zhou L."/>
            <person name="Wu L."/>
            <person name="An W."/>
            <person name="Zhao L."/>
        </authorList>
    </citation>
    <scope>NUCLEOTIDE SEQUENCE [LARGE SCALE GENOMIC DNA]</scope>
    <source>
        <strain evidence="7 8">W13003</strain>
    </source>
</reference>
<dbReference type="Gene3D" id="3.40.50.720">
    <property type="entry name" value="NAD(P)-binding Rossmann-like Domain"/>
    <property type="match status" value="2"/>
</dbReference>
<evidence type="ECO:0000313" key="7">
    <source>
        <dbReference type="EMBL" id="ETF04081.1"/>
    </source>
</evidence>
<dbReference type="GO" id="GO:0005829">
    <property type="term" value="C:cytosol"/>
    <property type="evidence" value="ECO:0007669"/>
    <property type="project" value="TreeGrafter"/>
</dbReference>
<evidence type="ECO:0000256" key="4">
    <source>
        <dbReference type="RuleBase" id="RU003719"/>
    </source>
</evidence>
<proteinExistence type="inferred from homology"/>
<dbReference type="PROSITE" id="PS00065">
    <property type="entry name" value="D_2_HYDROXYACID_DH_1"/>
    <property type="match status" value="1"/>
</dbReference>